<name>A0A7X3H1V6_9GAMM</name>
<evidence type="ECO:0000313" key="7">
    <source>
        <dbReference type="EMBL" id="MWJ29000.1"/>
    </source>
</evidence>
<evidence type="ECO:0000313" key="8">
    <source>
        <dbReference type="Proteomes" id="UP000437638"/>
    </source>
</evidence>
<dbReference type="EC" id="5.2.1.8" evidence="3"/>
<dbReference type="InterPro" id="IPR050245">
    <property type="entry name" value="PrsA_foldase"/>
</dbReference>
<dbReference type="Gene3D" id="3.10.50.40">
    <property type="match status" value="1"/>
</dbReference>
<dbReference type="PROSITE" id="PS50198">
    <property type="entry name" value="PPIC_PPIASE_2"/>
    <property type="match status" value="1"/>
</dbReference>
<evidence type="ECO:0000256" key="5">
    <source>
        <dbReference type="PROSITE-ProRule" id="PRU00278"/>
    </source>
</evidence>
<evidence type="ECO:0000256" key="2">
    <source>
        <dbReference type="ARBA" id="ARBA00007656"/>
    </source>
</evidence>
<keyword evidence="4 5" id="KW-0697">Rotamase</keyword>
<comment type="caution">
    <text evidence="7">The sequence shown here is derived from an EMBL/GenBank/DDBJ whole genome shotgun (WGS) entry which is preliminary data.</text>
</comment>
<reference evidence="7 8" key="1">
    <citation type="submission" date="2019-12" db="EMBL/GenBank/DDBJ databases">
        <title>Halomonas rutogse sp. nov. isolated from two lakes on Tibetan Plateau.</title>
        <authorList>
            <person name="Gao P."/>
        </authorList>
    </citation>
    <scope>NUCLEOTIDE SEQUENCE [LARGE SCALE GENOMIC DNA]</scope>
    <source>
        <strain evidence="7 8">ZH2S</strain>
    </source>
</reference>
<dbReference type="PANTHER" id="PTHR47245:SF2">
    <property type="entry name" value="PEPTIDYL-PROLYL CIS-TRANS ISOMERASE HP_0175-RELATED"/>
    <property type="match status" value="1"/>
</dbReference>
<proteinExistence type="inferred from homology"/>
<dbReference type="InterPro" id="IPR000297">
    <property type="entry name" value="PPIase_PpiC"/>
</dbReference>
<accession>A0A7X3H1V6</accession>
<gene>
    <name evidence="7" type="ORF">GPM19_12460</name>
</gene>
<feature type="domain" description="PpiC" evidence="6">
    <location>
        <begin position="123"/>
        <end position="224"/>
    </location>
</feature>
<dbReference type="RefSeq" id="WP_160419345.1">
    <property type="nucleotide sequence ID" value="NZ_WTKP01000008.1"/>
</dbReference>
<evidence type="ECO:0000256" key="1">
    <source>
        <dbReference type="ARBA" id="ARBA00000971"/>
    </source>
</evidence>
<dbReference type="EMBL" id="WTKP01000008">
    <property type="protein sequence ID" value="MWJ29000.1"/>
    <property type="molecule type" value="Genomic_DNA"/>
</dbReference>
<dbReference type="Proteomes" id="UP000437638">
    <property type="component" value="Unassembled WGS sequence"/>
</dbReference>
<dbReference type="PANTHER" id="PTHR47245">
    <property type="entry name" value="PEPTIDYLPROLYL ISOMERASE"/>
    <property type="match status" value="1"/>
</dbReference>
<sequence length="281" mass="30926">MQMIDIEQLPGGASPPPVRVGETLIEEASIAQEMQYHPADSAGTAQLKAARALVVRELLIQRAIELGLMEKGADAGGMEIGGMEDESDAVIAELLEQELDVPAPSEEDCRRFHASYPARFSEPSQMSVRHILLAAAPDDAPARDVQYRLGESLVKELQSIPERFDEFAQRHSACPSKEMGGDLGWLVPGQTVGELDRALQHLPEGLHERPLASRYGWHVVLIDKRIEGRELPFEQVADHVHHSLREQATRRALRHYLLALEADIGVEGVTLDDDAAGSLMQ</sequence>
<dbReference type="AlphaFoldDB" id="A0A7X3H1V6"/>
<dbReference type="GO" id="GO:0003755">
    <property type="term" value="F:peptidyl-prolyl cis-trans isomerase activity"/>
    <property type="evidence" value="ECO:0007669"/>
    <property type="project" value="UniProtKB-KW"/>
</dbReference>
<dbReference type="InterPro" id="IPR046357">
    <property type="entry name" value="PPIase_dom_sf"/>
</dbReference>
<comment type="catalytic activity">
    <reaction evidence="1">
        <text>[protein]-peptidylproline (omega=180) = [protein]-peptidylproline (omega=0)</text>
        <dbReference type="Rhea" id="RHEA:16237"/>
        <dbReference type="Rhea" id="RHEA-COMP:10747"/>
        <dbReference type="Rhea" id="RHEA-COMP:10748"/>
        <dbReference type="ChEBI" id="CHEBI:83833"/>
        <dbReference type="ChEBI" id="CHEBI:83834"/>
        <dbReference type="EC" id="5.2.1.8"/>
    </reaction>
</comment>
<keyword evidence="5 7" id="KW-0413">Isomerase</keyword>
<keyword evidence="8" id="KW-1185">Reference proteome</keyword>
<evidence type="ECO:0000256" key="3">
    <source>
        <dbReference type="ARBA" id="ARBA00013194"/>
    </source>
</evidence>
<organism evidence="7 8">
    <name type="scientific">Vreelandella zhuhanensis</name>
    <dbReference type="NCBI Taxonomy" id="2684210"/>
    <lineage>
        <taxon>Bacteria</taxon>
        <taxon>Pseudomonadati</taxon>
        <taxon>Pseudomonadota</taxon>
        <taxon>Gammaproteobacteria</taxon>
        <taxon>Oceanospirillales</taxon>
        <taxon>Halomonadaceae</taxon>
        <taxon>Vreelandella</taxon>
    </lineage>
</organism>
<evidence type="ECO:0000259" key="6">
    <source>
        <dbReference type="PROSITE" id="PS50198"/>
    </source>
</evidence>
<protein>
    <recommendedName>
        <fullName evidence="3">peptidylprolyl isomerase</fullName>
        <ecNumber evidence="3">5.2.1.8</ecNumber>
    </recommendedName>
</protein>
<dbReference type="Pfam" id="PF00639">
    <property type="entry name" value="Rotamase"/>
    <property type="match status" value="1"/>
</dbReference>
<evidence type="ECO:0000256" key="4">
    <source>
        <dbReference type="ARBA" id="ARBA00023110"/>
    </source>
</evidence>
<dbReference type="SUPFAM" id="SSF54534">
    <property type="entry name" value="FKBP-like"/>
    <property type="match status" value="1"/>
</dbReference>
<comment type="similarity">
    <text evidence="2">Belongs to the PpiC/parvulin rotamase family.</text>
</comment>